<organism evidence="2 3">
    <name type="scientific">Marvinbryantia formatexigens DSM 14469</name>
    <dbReference type="NCBI Taxonomy" id="478749"/>
    <lineage>
        <taxon>Bacteria</taxon>
        <taxon>Bacillati</taxon>
        <taxon>Bacillota</taxon>
        <taxon>Clostridia</taxon>
        <taxon>Lachnospirales</taxon>
        <taxon>Lachnospiraceae</taxon>
        <taxon>Marvinbryantia</taxon>
    </lineage>
</organism>
<gene>
    <name evidence="2" type="ORF">BRYFOR_09063</name>
</gene>
<keyword evidence="3" id="KW-1185">Reference proteome</keyword>
<reference evidence="2" key="1">
    <citation type="submission" date="2009-07" db="EMBL/GenBank/DDBJ databases">
        <authorList>
            <person name="Weinstock G."/>
            <person name="Sodergren E."/>
            <person name="Clifton S."/>
            <person name="Fulton L."/>
            <person name="Fulton B."/>
            <person name="Courtney L."/>
            <person name="Fronick C."/>
            <person name="Harrison M."/>
            <person name="Strong C."/>
            <person name="Farmer C."/>
            <person name="Delahaunty K."/>
            <person name="Markovic C."/>
            <person name="Hall O."/>
            <person name="Minx P."/>
            <person name="Tomlinson C."/>
            <person name="Mitreva M."/>
            <person name="Nelson J."/>
            <person name="Hou S."/>
            <person name="Wollam A."/>
            <person name="Pepin K.H."/>
            <person name="Johnson M."/>
            <person name="Bhonagiri V."/>
            <person name="Nash W.E."/>
            <person name="Warren W."/>
            <person name="Chinwalla A."/>
            <person name="Mardis E.R."/>
            <person name="Wilson R.K."/>
        </authorList>
    </citation>
    <scope>NUCLEOTIDE SEQUENCE [LARGE SCALE GENOMIC DNA]</scope>
    <source>
        <strain evidence="2">DSM 14469</strain>
    </source>
</reference>
<comment type="caution">
    <text evidence="2">The sequence shown here is derived from an EMBL/GenBank/DDBJ whole genome shotgun (WGS) entry which is preliminary data.</text>
</comment>
<feature type="compositionally biased region" description="Basic and acidic residues" evidence="1">
    <location>
        <begin position="33"/>
        <end position="43"/>
    </location>
</feature>
<evidence type="ECO:0000313" key="2">
    <source>
        <dbReference type="EMBL" id="EET58957.1"/>
    </source>
</evidence>
<proteinExistence type="predicted"/>
<dbReference type="Proteomes" id="UP000005561">
    <property type="component" value="Unassembled WGS sequence"/>
</dbReference>
<dbReference type="AlphaFoldDB" id="C6LK76"/>
<protein>
    <submittedName>
        <fullName evidence="2">Uncharacterized protein</fullName>
    </submittedName>
</protein>
<name>C6LK76_9FIRM</name>
<sequence>MITKSPKNTRTQRKIRFFHTKRTENNHLASATRHSDTVKVDVL</sequence>
<accession>C6LK76</accession>
<dbReference type="EMBL" id="ACCL02000023">
    <property type="protein sequence ID" value="EET58957.1"/>
    <property type="molecule type" value="Genomic_DNA"/>
</dbReference>
<feature type="region of interest" description="Disordered" evidence="1">
    <location>
        <begin position="24"/>
        <end position="43"/>
    </location>
</feature>
<evidence type="ECO:0000256" key="1">
    <source>
        <dbReference type="SAM" id="MobiDB-lite"/>
    </source>
</evidence>
<evidence type="ECO:0000313" key="3">
    <source>
        <dbReference type="Proteomes" id="UP000005561"/>
    </source>
</evidence>